<evidence type="ECO:0000313" key="2">
    <source>
        <dbReference type="EMBL" id="KAJ7620112.1"/>
    </source>
</evidence>
<accession>A0AAD7BFW8</accession>
<feature type="region of interest" description="Disordered" evidence="1">
    <location>
        <begin position="17"/>
        <end position="49"/>
    </location>
</feature>
<dbReference type="AlphaFoldDB" id="A0AAD7BFW8"/>
<feature type="compositionally biased region" description="Pro residues" evidence="1">
    <location>
        <begin position="36"/>
        <end position="49"/>
    </location>
</feature>
<sequence length="231" mass="25423">MLFKFWSRRNQQNESLVAARSSAYPTPSESQSGYLTPPPPSTAPSAPATPPLFMPAGTVKLMLLQDNPEAYLEIDIALISASCTSTMEYLHYCVYTVLGLAPVSIAERVLIEGEPRELVVEKGKDVTPEPGQIFIVFHPDVVSGATRPALVDQRWVFTNRGLRPRTSSSRKEVTQVEGVNSYTAHEVVPIMLFKDDEGIDRPVLDAQEAQSQVSVDVVNARAMQDGNLMVY</sequence>
<dbReference type="Proteomes" id="UP001221142">
    <property type="component" value="Unassembled WGS sequence"/>
</dbReference>
<reference evidence="2" key="1">
    <citation type="submission" date="2023-03" db="EMBL/GenBank/DDBJ databases">
        <title>Massive genome expansion in bonnet fungi (Mycena s.s.) driven by repeated elements and novel gene families across ecological guilds.</title>
        <authorList>
            <consortium name="Lawrence Berkeley National Laboratory"/>
            <person name="Harder C.B."/>
            <person name="Miyauchi S."/>
            <person name="Viragh M."/>
            <person name="Kuo A."/>
            <person name="Thoen E."/>
            <person name="Andreopoulos B."/>
            <person name="Lu D."/>
            <person name="Skrede I."/>
            <person name="Drula E."/>
            <person name="Henrissat B."/>
            <person name="Morin E."/>
            <person name="Kohler A."/>
            <person name="Barry K."/>
            <person name="LaButti K."/>
            <person name="Morin E."/>
            <person name="Salamov A."/>
            <person name="Lipzen A."/>
            <person name="Mereny Z."/>
            <person name="Hegedus B."/>
            <person name="Baldrian P."/>
            <person name="Stursova M."/>
            <person name="Weitz H."/>
            <person name="Taylor A."/>
            <person name="Grigoriev I.V."/>
            <person name="Nagy L.G."/>
            <person name="Martin F."/>
            <person name="Kauserud H."/>
        </authorList>
    </citation>
    <scope>NUCLEOTIDE SEQUENCE</scope>
    <source>
        <strain evidence="2">9284</strain>
    </source>
</reference>
<comment type="caution">
    <text evidence="2">The sequence shown here is derived from an EMBL/GenBank/DDBJ whole genome shotgun (WGS) entry which is preliminary data.</text>
</comment>
<name>A0AAD7BFW8_9AGAR</name>
<proteinExistence type="predicted"/>
<protein>
    <submittedName>
        <fullName evidence="2">Uncharacterized protein</fullName>
    </submittedName>
</protein>
<organism evidence="2 3">
    <name type="scientific">Roridomyces roridus</name>
    <dbReference type="NCBI Taxonomy" id="1738132"/>
    <lineage>
        <taxon>Eukaryota</taxon>
        <taxon>Fungi</taxon>
        <taxon>Dikarya</taxon>
        <taxon>Basidiomycota</taxon>
        <taxon>Agaricomycotina</taxon>
        <taxon>Agaricomycetes</taxon>
        <taxon>Agaricomycetidae</taxon>
        <taxon>Agaricales</taxon>
        <taxon>Marasmiineae</taxon>
        <taxon>Mycenaceae</taxon>
        <taxon>Roridomyces</taxon>
    </lineage>
</organism>
<gene>
    <name evidence="2" type="ORF">FB45DRAFT_147455</name>
</gene>
<feature type="compositionally biased region" description="Polar residues" evidence="1">
    <location>
        <begin position="23"/>
        <end position="34"/>
    </location>
</feature>
<evidence type="ECO:0000313" key="3">
    <source>
        <dbReference type="Proteomes" id="UP001221142"/>
    </source>
</evidence>
<keyword evidence="3" id="KW-1185">Reference proteome</keyword>
<evidence type="ECO:0000256" key="1">
    <source>
        <dbReference type="SAM" id="MobiDB-lite"/>
    </source>
</evidence>
<dbReference type="EMBL" id="JARKIF010000017">
    <property type="protein sequence ID" value="KAJ7620112.1"/>
    <property type="molecule type" value="Genomic_DNA"/>
</dbReference>